<organism evidence="2 3">
    <name type="scientific">Penicillium citrinum</name>
    <dbReference type="NCBI Taxonomy" id="5077"/>
    <lineage>
        <taxon>Eukaryota</taxon>
        <taxon>Fungi</taxon>
        <taxon>Dikarya</taxon>
        <taxon>Ascomycota</taxon>
        <taxon>Pezizomycotina</taxon>
        <taxon>Eurotiomycetes</taxon>
        <taxon>Eurotiomycetidae</taxon>
        <taxon>Eurotiales</taxon>
        <taxon>Aspergillaceae</taxon>
        <taxon>Penicillium</taxon>
    </lineage>
</organism>
<evidence type="ECO:0000313" key="2">
    <source>
        <dbReference type="EMBL" id="KAJ5242189.1"/>
    </source>
</evidence>
<feature type="compositionally biased region" description="Basic and acidic residues" evidence="1">
    <location>
        <begin position="1"/>
        <end position="10"/>
    </location>
</feature>
<evidence type="ECO:0000256" key="1">
    <source>
        <dbReference type="SAM" id="MobiDB-lite"/>
    </source>
</evidence>
<proteinExistence type="predicted"/>
<reference evidence="2" key="2">
    <citation type="journal article" date="2023" name="IMA Fungus">
        <title>Comparative genomic study of the Penicillium genus elucidates a diverse pangenome and 15 lateral gene transfer events.</title>
        <authorList>
            <person name="Petersen C."/>
            <person name="Sorensen T."/>
            <person name="Nielsen M.R."/>
            <person name="Sondergaard T.E."/>
            <person name="Sorensen J.L."/>
            <person name="Fitzpatrick D.A."/>
            <person name="Frisvad J.C."/>
            <person name="Nielsen K.L."/>
        </authorList>
    </citation>
    <scope>NUCLEOTIDE SEQUENCE</scope>
    <source>
        <strain evidence="2">IBT 23319</strain>
    </source>
</reference>
<dbReference type="EMBL" id="JAPQKT010000001">
    <property type="protein sequence ID" value="KAJ5242189.1"/>
    <property type="molecule type" value="Genomic_DNA"/>
</dbReference>
<protein>
    <submittedName>
        <fullName evidence="2">Uncharacterized protein</fullName>
    </submittedName>
</protein>
<dbReference type="GeneID" id="81378603"/>
<feature type="compositionally biased region" description="Polar residues" evidence="1">
    <location>
        <begin position="18"/>
        <end position="31"/>
    </location>
</feature>
<evidence type="ECO:0000313" key="3">
    <source>
        <dbReference type="Proteomes" id="UP001147733"/>
    </source>
</evidence>
<accession>A0A9W9PF90</accession>
<name>A0A9W9PF90_PENCI</name>
<keyword evidence="3" id="KW-1185">Reference proteome</keyword>
<gene>
    <name evidence="2" type="ORF">N7469_000516</name>
</gene>
<dbReference type="AlphaFoldDB" id="A0A9W9PF90"/>
<feature type="region of interest" description="Disordered" evidence="1">
    <location>
        <begin position="1"/>
        <end position="49"/>
    </location>
</feature>
<dbReference type="Proteomes" id="UP001147733">
    <property type="component" value="Unassembled WGS sequence"/>
</dbReference>
<dbReference type="OrthoDB" id="5552418at2759"/>
<feature type="region of interest" description="Disordered" evidence="1">
    <location>
        <begin position="190"/>
        <end position="223"/>
    </location>
</feature>
<sequence length="390" mass="43249">MDGDNRKQNERLMGGSGHSTARGRTTDQFESSMHPRGDPTGLSQAPDRATMSYDYGYTGSSFTGGSLQGNEMQSYTPEFVRPRQTPTSLNNARRRAQEIPPFVPYESAMLYEFGQQGPGSASGPFEVVPQYPPRQSAAMAALSNEFAVSQYFAHEEPSATPAGLSPYLNTLPYNQPGPMARPNTMQPFPATMSDFTPIGPTSGRLEPPSQQPEDSSRQSLVDPSSLDEAYARYQRALRSTFDHTRAGRLVEASRSLLEISGWLVANARDLGILRDDHLLYPERLQLWNDFNLCWLAVCQKQKDLCEDLISTGHPPTHTSLISRDQLDAMGKDLIHLCDQLEPHGLVDYQLGIWEEEILSVLTQCLDVIESRPDLLHIQTLPEPTAAAPRP</sequence>
<feature type="compositionally biased region" description="Polar residues" evidence="1">
    <location>
        <begin position="211"/>
        <end position="222"/>
    </location>
</feature>
<dbReference type="RefSeq" id="XP_056505193.1">
    <property type="nucleotide sequence ID" value="XM_056639436.1"/>
</dbReference>
<reference evidence="2" key="1">
    <citation type="submission" date="2022-11" db="EMBL/GenBank/DDBJ databases">
        <authorList>
            <person name="Petersen C."/>
        </authorList>
    </citation>
    <scope>NUCLEOTIDE SEQUENCE</scope>
    <source>
        <strain evidence="2">IBT 23319</strain>
    </source>
</reference>
<comment type="caution">
    <text evidence="2">The sequence shown here is derived from an EMBL/GenBank/DDBJ whole genome shotgun (WGS) entry which is preliminary data.</text>
</comment>